<dbReference type="PANTHER" id="PTHR43397">
    <property type="entry name" value="ERGOTHIONEINE BIOSYNTHESIS PROTEIN 1"/>
    <property type="match status" value="1"/>
</dbReference>
<dbReference type="EMBL" id="AM039952">
    <property type="protein sequence ID" value="CAJ21801.1"/>
    <property type="molecule type" value="Genomic_DNA"/>
</dbReference>
<accession>Q3BZB2</accession>
<dbReference type="Proteomes" id="UP000007069">
    <property type="component" value="Chromosome"/>
</dbReference>
<reference evidence="4 5" key="1">
    <citation type="journal article" date="2005" name="J. Bacteriol.">
        <title>Insights into genome plasticity and pathogenicity of the plant pathogenic Bacterium Xanthomonas campestris pv. vesicatoria revealed by the complete genome sequence.</title>
        <authorList>
            <person name="Thieme F."/>
            <person name="Koebnik R."/>
            <person name="Bekel T."/>
            <person name="Berger C."/>
            <person name="Boch J."/>
            <person name="Buettner D."/>
            <person name="Caldana C."/>
            <person name="Gaigalat L."/>
            <person name="Goesmann A."/>
            <person name="Kay S."/>
            <person name="Kirchner O."/>
            <person name="Lanz C."/>
            <person name="Linke B."/>
            <person name="McHardy A.C."/>
            <person name="Meyer F."/>
            <person name="Mittenhuber G."/>
            <person name="Nies D.H."/>
            <person name="Niesbach-Kloesgen U."/>
            <person name="Patschkowski T."/>
            <person name="Rueckert C."/>
            <person name="Rupp O."/>
            <person name="Schneicker S."/>
            <person name="Schuster S.C."/>
            <person name="Vorhoelter F.J."/>
            <person name="Weber E."/>
            <person name="Puehler A."/>
            <person name="Bonas U."/>
            <person name="Bartels D."/>
            <person name="Kaiser O."/>
        </authorList>
    </citation>
    <scope>NUCLEOTIDE SEQUENCE [LARGE SCALE GENOMIC DNA]</scope>
    <source>
        <strain evidence="4 5">85-10</strain>
    </source>
</reference>
<feature type="domain" description="Histidine-specific methyltransferase SAM-dependent" evidence="3">
    <location>
        <begin position="67"/>
        <end position="367"/>
    </location>
</feature>
<evidence type="ECO:0000259" key="3">
    <source>
        <dbReference type="Pfam" id="PF10017"/>
    </source>
</evidence>
<dbReference type="AlphaFoldDB" id="Q3BZB2"/>
<dbReference type="eggNOG" id="COG4301">
    <property type="taxonomic scope" value="Bacteria"/>
</dbReference>
<proteinExistence type="predicted"/>
<dbReference type="Gene3D" id="3.40.50.150">
    <property type="entry name" value="Vaccinia Virus protein VP39"/>
    <property type="match status" value="1"/>
</dbReference>
<dbReference type="InterPro" id="IPR019257">
    <property type="entry name" value="MeTrfase_dom"/>
</dbReference>
<evidence type="ECO:0000256" key="2">
    <source>
        <dbReference type="ARBA" id="ARBA00022679"/>
    </source>
</evidence>
<dbReference type="NCBIfam" id="TIGR03438">
    <property type="entry name" value="egtD_ergothio"/>
    <property type="match status" value="1"/>
</dbReference>
<evidence type="ECO:0000313" key="5">
    <source>
        <dbReference type="Proteomes" id="UP000007069"/>
    </source>
</evidence>
<dbReference type="PANTHER" id="PTHR43397:SF1">
    <property type="entry name" value="ERGOTHIONEINE BIOSYNTHESIS PROTEIN 1"/>
    <property type="match status" value="1"/>
</dbReference>
<dbReference type="GO" id="GO:0032259">
    <property type="term" value="P:methylation"/>
    <property type="evidence" value="ECO:0007669"/>
    <property type="project" value="UniProtKB-KW"/>
</dbReference>
<dbReference type="STRING" id="456327.BJD11_22085"/>
<dbReference type="InterPro" id="IPR051128">
    <property type="entry name" value="EgtD_Methyltrsf_superfamily"/>
</dbReference>
<dbReference type="HOGENOM" id="CLU_049766_1_1_6"/>
<name>Q3BZB2_XANE5</name>
<keyword evidence="1" id="KW-0489">Methyltransferase</keyword>
<gene>
    <name evidence="4" type="ordered locus">XCV0170</name>
</gene>
<evidence type="ECO:0000313" key="4">
    <source>
        <dbReference type="EMBL" id="CAJ21801.1"/>
    </source>
</evidence>
<dbReference type="InterPro" id="IPR017804">
    <property type="entry name" value="MeTrfase_EgtD-like"/>
</dbReference>
<evidence type="ECO:0000256" key="1">
    <source>
        <dbReference type="ARBA" id="ARBA00022603"/>
    </source>
</evidence>
<organism evidence="5">
    <name type="scientific">Xanthomonas euvesicatoria pv. vesicatoria (strain 85-10)</name>
    <name type="common">Xanthomonas campestris pv. vesicatoria</name>
    <dbReference type="NCBI Taxonomy" id="316273"/>
    <lineage>
        <taxon>Bacteria</taxon>
        <taxon>Pseudomonadati</taxon>
        <taxon>Pseudomonadota</taxon>
        <taxon>Gammaproteobacteria</taxon>
        <taxon>Lysobacterales</taxon>
        <taxon>Lysobacteraceae</taxon>
        <taxon>Xanthomonas</taxon>
    </lineage>
</organism>
<dbReference type="InterPro" id="IPR035094">
    <property type="entry name" value="EgtD"/>
</dbReference>
<dbReference type="InterPro" id="IPR029063">
    <property type="entry name" value="SAM-dependent_MTases_sf"/>
</dbReference>
<dbReference type="GO" id="GO:0008168">
    <property type="term" value="F:methyltransferase activity"/>
    <property type="evidence" value="ECO:0007669"/>
    <property type="project" value="UniProtKB-KW"/>
</dbReference>
<dbReference type="PIRSF" id="PIRSF018005">
    <property type="entry name" value="UCP018005"/>
    <property type="match status" value="1"/>
</dbReference>
<keyword evidence="2" id="KW-0808">Transferase</keyword>
<dbReference type="Pfam" id="PF10017">
    <property type="entry name" value="Methyltransf_33"/>
    <property type="match status" value="1"/>
</dbReference>
<dbReference type="KEGG" id="xcv:XCV0170"/>
<sequence length="369" mass="40235">MGLAWWQLRQPGQPSACQLPQLFPLRCALAVCRRAPCQGSALNAAAHALQRAHAALTDLRPQPDDITADALAGLSQTPKTLPSKYFYDARGSQLFEAITQQPEYYLTSTELSLLEASMGSIAQAIGAGVHVVEYGSGSGRKTELLLQGLRDVVAYTPLEISRTALLESTARLAQQFPQIQMLPVCTDFTKPLRLPDAQRPARRHVVFFPGSTLGNFADAAAIELLDAMRQTMGSDGCALIGIDLDKDAGLIEAAYNDAAGVTAEFTLNLLARLNREIGSDFDLDGFRHHAVYVRERGRIETFLVSQRAQQVRVGGKDIAFAEGEAMQVEYSCKYTDARFAELAAAAGLKVTHGWNDAKDWFGLRLLRPL</sequence>
<dbReference type="SUPFAM" id="SSF53335">
    <property type="entry name" value="S-adenosyl-L-methionine-dependent methyltransferases"/>
    <property type="match status" value="1"/>
</dbReference>
<protein>
    <recommendedName>
        <fullName evidence="3">Histidine-specific methyltransferase SAM-dependent domain-containing protein</fullName>
    </recommendedName>
</protein>